<sequence>MHGVGRPGGVAQSRRIVKSVGGEYTWHDGSGGDEGEWGSKGIDSMISGFFRQQTETHFHKR</sequence>
<organism evidence="1 2">
    <name type="scientific">Vigna unguiculata</name>
    <name type="common">Cowpea</name>
    <dbReference type="NCBI Taxonomy" id="3917"/>
    <lineage>
        <taxon>Eukaryota</taxon>
        <taxon>Viridiplantae</taxon>
        <taxon>Streptophyta</taxon>
        <taxon>Embryophyta</taxon>
        <taxon>Tracheophyta</taxon>
        <taxon>Spermatophyta</taxon>
        <taxon>Magnoliopsida</taxon>
        <taxon>eudicotyledons</taxon>
        <taxon>Gunneridae</taxon>
        <taxon>Pentapetalae</taxon>
        <taxon>rosids</taxon>
        <taxon>fabids</taxon>
        <taxon>Fabales</taxon>
        <taxon>Fabaceae</taxon>
        <taxon>Papilionoideae</taxon>
        <taxon>50 kb inversion clade</taxon>
        <taxon>NPAAA clade</taxon>
        <taxon>indigoferoid/millettioid clade</taxon>
        <taxon>Phaseoleae</taxon>
        <taxon>Vigna</taxon>
    </lineage>
</organism>
<dbReference type="AlphaFoldDB" id="A0A4D6MWU6"/>
<reference evidence="1 2" key="1">
    <citation type="submission" date="2019-04" db="EMBL/GenBank/DDBJ databases">
        <title>An improved genome assembly and genetic linkage map for asparagus bean, Vigna unguiculata ssp. sesquipedialis.</title>
        <authorList>
            <person name="Xia Q."/>
            <person name="Zhang R."/>
            <person name="Dong Y."/>
        </authorList>
    </citation>
    <scope>NUCLEOTIDE SEQUENCE [LARGE SCALE GENOMIC DNA]</scope>
    <source>
        <tissue evidence="1">Leaf</tissue>
    </source>
</reference>
<evidence type="ECO:0000313" key="2">
    <source>
        <dbReference type="Proteomes" id="UP000501690"/>
    </source>
</evidence>
<gene>
    <name evidence="1" type="ORF">DEO72_LG9g164</name>
</gene>
<keyword evidence="2" id="KW-1185">Reference proteome</keyword>
<accession>A0A4D6MWU6</accession>
<dbReference type="Proteomes" id="UP000501690">
    <property type="component" value="Linkage Group LG9"/>
</dbReference>
<dbReference type="EMBL" id="CP039353">
    <property type="protein sequence ID" value="QCE05164.1"/>
    <property type="molecule type" value="Genomic_DNA"/>
</dbReference>
<evidence type="ECO:0000313" key="1">
    <source>
        <dbReference type="EMBL" id="QCE05164.1"/>
    </source>
</evidence>
<protein>
    <submittedName>
        <fullName evidence="1">Uncharacterized protein</fullName>
    </submittedName>
</protein>
<proteinExistence type="predicted"/>
<name>A0A4D6MWU6_VIGUN</name>